<reference evidence="2" key="1">
    <citation type="submission" date="2018-11" db="EMBL/GenBank/DDBJ databases">
        <authorList>
            <consortium name="Pathogen Informatics"/>
        </authorList>
    </citation>
    <scope>NUCLEOTIDE SEQUENCE</scope>
</reference>
<organism evidence="2 3">
    <name type="scientific">Protopolystoma xenopodis</name>
    <dbReference type="NCBI Taxonomy" id="117903"/>
    <lineage>
        <taxon>Eukaryota</taxon>
        <taxon>Metazoa</taxon>
        <taxon>Spiralia</taxon>
        <taxon>Lophotrochozoa</taxon>
        <taxon>Platyhelminthes</taxon>
        <taxon>Monogenea</taxon>
        <taxon>Polyopisthocotylea</taxon>
        <taxon>Polystomatidea</taxon>
        <taxon>Polystomatidae</taxon>
        <taxon>Protopolystoma</taxon>
    </lineage>
</organism>
<sequence length="99" mass="10442">MIIIISHSLAGLLCFIIACLPPKVLANYKVIASFAGLFGAFTAPLLALISHSLIECVGLNDFADALAISMFSNGLSMCIGGPFSGTQLAIAWEHLRAYL</sequence>
<dbReference type="Proteomes" id="UP000784294">
    <property type="component" value="Unassembled WGS sequence"/>
</dbReference>
<comment type="caution">
    <text evidence="2">The sequence shown here is derived from an EMBL/GenBank/DDBJ whole genome shotgun (WGS) entry which is preliminary data.</text>
</comment>
<protein>
    <submittedName>
        <fullName evidence="2">Uncharacterized protein</fullName>
    </submittedName>
</protein>
<keyword evidence="3" id="KW-1185">Reference proteome</keyword>
<accession>A0A448WBG2</accession>
<evidence type="ECO:0000313" key="3">
    <source>
        <dbReference type="Proteomes" id="UP000784294"/>
    </source>
</evidence>
<evidence type="ECO:0000256" key="1">
    <source>
        <dbReference type="SAM" id="SignalP"/>
    </source>
</evidence>
<feature type="chain" id="PRO_5019094526" evidence="1">
    <location>
        <begin position="27"/>
        <end position="99"/>
    </location>
</feature>
<keyword evidence="1" id="KW-0732">Signal</keyword>
<dbReference type="EMBL" id="CAAALY010002203">
    <property type="protein sequence ID" value="VEL07656.1"/>
    <property type="molecule type" value="Genomic_DNA"/>
</dbReference>
<proteinExistence type="predicted"/>
<feature type="signal peptide" evidence="1">
    <location>
        <begin position="1"/>
        <end position="26"/>
    </location>
</feature>
<evidence type="ECO:0000313" key="2">
    <source>
        <dbReference type="EMBL" id="VEL07656.1"/>
    </source>
</evidence>
<gene>
    <name evidence="2" type="ORF">PXEA_LOCUS1096</name>
</gene>
<dbReference type="AlphaFoldDB" id="A0A448WBG2"/>
<name>A0A448WBG2_9PLAT</name>